<organism evidence="1 2">
    <name type="scientific">Entomophthora muscae</name>
    <dbReference type="NCBI Taxonomy" id="34485"/>
    <lineage>
        <taxon>Eukaryota</taxon>
        <taxon>Fungi</taxon>
        <taxon>Fungi incertae sedis</taxon>
        <taxon>Zoopagomycota</taxon>
        <taxon>Entomophthoromycotina</taxon>
        <taxon>Entomophthoromycetes</taxon>
        <taxon>Entomophthorales</taxon>
        <taxon>Entomophthoraceae</taxon>
        <taxon>Entomophthora</taxon>
    </lineage>
</organism>
<proteinExistence type="predicted"/>
<name>A0ACC2T8U1_9FUNG</name>
<comment type="caution">
    <text evidence="1">The sequence shown here is derived from an EMBL/GenBank/DDBJ whole genome shotgun (WGS) entry which is preliminary data.</text>
</comment>
<keyword evidence="2" id="KW-1185">Reference proteome</keyword>
<reference evidence="1" key="1">
    <citation type="submission" date="2022-04" db="EMBL/GenBank/DDBJ databases">
        <title>Genome of the entomopathogenic fungus Entomophthora muscae.</title>
        <authorList>
            <person name="Elya C."/>
            <person name="Lovett B.R."/>
            <person name="Lee E."/>
            <person name="Macias A.M."/>
            <person name="Hajek A.E."/>
            <person name="De Bivort B.L."/>
            <person name="Kasson M.T."/>
            <person name="De Fine Licht H.H."/>
            <person name="Stajich J.E."/>
        </authorList>
    </citation>
    <scope>NUCLEOTIDE SEQUENCE</scope>
    <source>
        <strain evidence="1">Berkeley</strain>
    </source>
</reference>
<sequence>MILFAFLCESITHYTSTFPFHYVPAPLLLVTHTCALDLEFYHPHHLNLPPGCNKGQIPPTIKEISVTPPLPDALPVNDFMLGLANQVVSHTGSWCPWATTVNYLFRIAPIVHMAFQARTASLVGVQPDTSMDVTGSYFNSKNLQLSEFKLLEFSILHCNNPQK</sequence>
<accession>A0ACC2T8U1</accession>
<evidence type="ECO:0000313" key="2">
    <source>
        <dbReference type="Proteomes" id="UP001165960"/>
    </source>
</evidence>
<evidence type="ECO:0000313" key="1">
    <source>
        <dbReference type="EMBL" id="KAJ9071074.1"/>
    </source>
</evidence>
<gene>
    <name evidence="1" type="ORF">DSO57_1000750</name>
</gene>
<dbReference type="Proteomes" id="UP001165960">
    <property type="component" value="Unassembled WGS sequence"/>
</dbReference>
<dbReference type="EMBL" id="QTSX02003552">
    <property type="protein sequence ID" value="KAJ9071074.1"/>
    <property type="molecule type" value="Genomic_DNA"/>
</dbReference>
<protein>
    <submittedName>
        <fullName evidence="1">Uncharacterized protein</fullName>
    </submittedName>
</protein>